<gene>
    <name evidence="1" type="ORF">CEPID_02295</name>
</gene>
<reference evidence="1 2" key="1">
    <citation type="submission" date="2015-05" db="EMBL/GenBank/DDBJ databases">
        <title>Complete genome sequence of Corynebacterium epidermidicanis DSM 45586, isolated from the skin of a dog suffering from pruritus.</title>
        <authorList>
            <person name="Ruckert C."/>
            <person name="Albersmeier A."/>
            <person name="Winkler A."/>
            <person name="Tauch A."/>
        </authorList>
    </citation>
    <scope>NUCLEOTIDE SEQUENCE [LARGE SCALE GENOMIC DNA]</scope>
    <source>
        <strain evidence="1 2">DSM 45586</strain>
    </source>
</reference>
<keyword evidence="2" id="KW-1185">Reference proteome</keyword>
<evidence type="ECO:0000313" key="2">
    <source>
        <dbReference type="Proteomes" id="UP000035368"/>
    </source>
</evidence>
<dbReference type="PATRIC" id="fig|1050174.4.peg.465"/>
<dbReference type="KEGG" id="cei:CEPID_02295"/>
<dbReference type="RefSeq" id="WP_158408009.1">
    <property type="nucleotide sequence ID" value="NZ_CP011541.1"/>
</dbReference>
<dbReference type="EMBL" id="CP011541">
    <property type="protein sequence ID" value="AKK02340.1"/>
    <property type="molecule type" value="Genomic_DNA"/>
</dbReference>
<dbReference type="AlphaFoldDB" id="A0A0G3GP54"/>
<accession>A0A0G3GP54</accession>
<evidence type="ECO:0000313" key="1">
    <source>
        <dbReference type="EMBL" id="AKK02340.1"/>
    </source>
</evidence>
<sequence length="47" mass="5000">MLVLPHLVGPFSIYTPTFTLANAKNFDSMEADNSTAFNNIGGQGLAL</sequence>
<organism evidence="1 2">
    <name type="scientific">Corynebacterium epidermidicanis</name>
    <dbReference type="NCBI Taxonomy" id="1050174"/>
    <lineage>
        <taxon>Bacteria</taxon>
        <taxon>Bacillati</taxon>
        <taxon>Actinomycetota</taxon>
        <taxon>Actinomycetes</taxon>
        <taxon>Mycobacteriales</taxon>
        <taxon>Corynebacteriaceae</taxon>
        <taxon>Corynebacterium</taxon>
    </lineage>
</organism>
<protein>
    <submittedName>
        <fullName evidence="1">Uncharacterized protein</fullName>
    </submittedName>
</protein>
<proteinExistence type="predicted"/>
<dbReference type="Proteomes" id="UP000035368">
    <property type="component" value="Chromosome"/>
</dbReference>
<name>A0A0G3GP54_9CORY</name>